<evidence type="ECO:0000313" key="2">
    <source>
        <dbReference type="Proteomes" id="UP001148662"/>
    </source>
</evidence>
<comment type="caution">
    <text evidence="1">The sequence shown here is derived from an EMBL/GenBank/DDBJ whole genome shotgun (WGS) entry which is preliminary data.</text>
</comment>
<sequence>MSMMNKILPFTSRIVARSGKEMVQRDRERAQKIMTAAHPHGPRHFREQRERRRHHHHKHHGTSEVAEPSTGGSGTTGTGGAAPTDTGAGVDVTDAGVTYTASVGVGNPQTQYTLLIDTGSSNTWVGASQKYVKTSTSKSTGDTVTVSYGSGSFSGNEYTDTVTLAPNLVIQNQSIGVASTAQGFEGVDGILGIGPVDLTSSTLSSGQLVPTVTDNLFSQGTIESDSIGISYEPTTSDGTVNGELTFGGVDSTKYNGEINFVPITSTSPASEYWGINQDVSYGTDTSLLSGSAGIVDTGTTLLMIATDAFQAYQKATGATMDQTTGLLTITEDQYENLQSLFFNVGNVQFELTANAQIWPRSQNSELGGESDKIYLVVSDLGSPSGQGLDFINGFVFLQRFYSVFDTGNEQVALRRPPSPTPPRTKLATQVRLRGNPSLIRPHIAYSQASSDLQNDAVPIFRGLGRILYQWYIFQVAFRALQGPGITQPNYVDPVRRDTVSLGGANDTVIIRFETHNPGPWFLHCHIEFHLEASMAVVLVEDVPQTKSLVAPPPAWSALCPNYERWKQISSCSYDA</sequence>
<keyword evidence="2" id="KW-1185">Reference proteome</keyword>
<dbReference type="EMBL" id="JANHOG010001152">
    <property type="protein sequence ID" value="KAJ3542726.1"/>
    <property type="molecule type" value="Genomic_DNA"/>
</dbReference>
<evidence type="ECO:0000313" key="1">
    <source>
        <dbReference type="EMBL" id="KAJ3542726.1"/>
    </source>
</evidence>
<reference evidence="1" key="1">
    <citation type="submission" date="2022-07" db="EMBL/GenBank/DDBJ databases">
        <title>Genome Sequence of Phlebia brevispora.</title>
        <authorList>
            <person name="Buettner E."/>
        </authorList>
    </citation>
    <scope>NUCLEOTIDE SEQUENCE</scope>
    <source>
        <strain evidence="1">MPL23</strain>
    </source>
</reference>
<organism evidence="1 2">
    <name type="scientific">Phlebia brevispora</name>
    <dbReference type="NCBI Taxonomy" id="194682"/>
    <lineage>
        <taxon>Eukaryota</taxon>
        <taxon>Fungi</taxon>
        <taxon>Dikarya</taxon>
        <taxon>Basidiomycota</taxon>
        <taxon>Agaricomycotina</taxon>
        <taxon>Agaricomycetes</taxon>
        <taxon>Polyporales</taxon>
        <taxon>Meruliaceae</taxon>
        <taxon>Phlebia</taxon>
    </lineage>
</organism>
<gene>
    <name evidence="1" type="ORF">NM688_g5942</name>
</gene>
<protein>
    <submittedName>
        <fullName evidence="1">Uncharacterized protein</fullName>
    </submittedName>
</protein>
<dbReference type="Proteomes" id="UP001148662">
    <property type="component" value="Unassembled WGS sequence"/>
</dbReference>
<proteinExistence type="predicted"/>
<accession>A0ACC1SMA4</accession>
<name>A0ACC1SMA4_9APHY</name>